<dbReference type="InterPro" id="IPR005084">
    <property type="entry name" value="CBM6"/>
</dbReference>
<gene>
    <name evidence="11" type="ORF">FOJ82_09160</name>
</gene>
<keyword evidence="2" id="KW-0624">Polysaccharide degradation</keyword>
<dbReference type="PANTHER" id="PTHR43772:SF2">
    <property type="entry name" value="PUTATIVE (AFU_ORTHOLOGUE AFUA_2G04480)-RELATED"/>
    <property type="match status" value="1"/>
</dbReference>
<dbReference type="CDD" id="cd04084">
    <property type="entry name" value="CBM6_xylanase-like"/>
    <property type="match status" value="1"/>
</dbReference>
<evidence type="ECO:0000256" key="9">
    <source>
        <dbReference type="SAM" id="SignalP"/>
    </source>
</evidence>
<proteinExistence type="inferred from homology"/>
<dbReference type="OrthoDB" id="9758923at2"/>
<evidence type="ECO:0000256" key="8">
    <source>
        <dbReference type="SAM" id="MobiDB-lite"/>
    </source>
</evidence>
<dbReference type="SMART" id="SM00606">
    <property type="entry name" value="CBD_IV"/>
    <property type="match status" value="1"/>
</dbReference>
<feature type="signal peptide" evidence="9">
    <location>
        <begin position="1"/>
        <end position="39"/>
    </location>
</feature>
<feature type="region of interest" description="Disordered" evidence="8">
    <location>
        <begin position="888"/>
        <end position="959"/>
    </location>
</feature>
<evidence type="ECO:0000256" key="4">
    <source>
        <dbReference type="ARBA" id="ARBA00022801"/>
    </source>
</evidence>
<name>A0A553K0H6_9ACTN</name>
<dbReference type="CDD" id="cd09003">
    <property type="entry name" value="GH43_XynD-like"/>
    <property type="match status" value="1"/>
</dbReference>
<dbReference type="GO" id="GO:0004553">
    <property type="term" value="F:hydrolase activity, hydrolyzing O-glycosyl compounds"/>
    <property type="evidence" value="ECO:0007669"/>
    <property type="project" value="InterPro"/>
</dbReference>
<evidence type="ECO:0000256" key="1">
    <source>
        <dbReference type="ARBA" id="ARBA00009865"/>
    </source>
</evidence>
<dbReference type="PANTHER" id="PTHR43772">
    <property type="entry name" value="ENDO-1,4-BETA-XYLANASE"/>
    <property type="match status" value="1"/>
</dbReference>
<dbReference type="PROSITE" id="PS51175">
    <property type="entry name" value="CBM6"/>
    <property type="match status" value="1"/>
</dbReference>
<dbReference type="InterPro" id="IPR006584">
    <property type="entry name" value="Cellulose-bd_IV"/>
</dbReference>
<dbReference type="RefSeq" id="WP_143938179.1">
    <property type="nucleotide sequence ID" value="NZ_VKKG01000003.1"/>
</dbReference>
<dbReference type="Gene3D" id="2.60.120.260">
    <property type="entry name" value="Galactose-binding domain-like"/>
    <property type="match status" value="3"/>
</dbReference>
<reference evidence="11 12" key="1">
    <citation type="submission" date="2019-07" db="EMBL/GenBank/DDBJ databases">
        <authorList>
            <person name="Zhou L.-Y."/>
        </authorList>
    </citation>
    <scope>NUCLEOTIDE SEQUENCE [LARGE SCALE GENOMIC DNA]</scope>
    <source>
        <strain evidence="11 12">YIM 101269</strain>
    </source>
</reference>
<dbReference type="EMBL" id="VKKG01000003">
    <property type="protein sequence ID" value="TRY18203.1"/>
    <property type="molecule type" value="Genomic_DNA"/>
</dbReference>
<protein>
    <submittedName>
        <fullName evidence="11">Family 43 glycosylhydrolase</fullName>
    </submittedName>
</protein>
<keyword evidence="3 9" id="KW-0732">Signal</keyword>
<dbReference type="InterPro" id="IPR003305">
    <property type="entry name" value="CenC_carb-bd"/>
</dbReference>
<dbReference type="Pfam" id="PF04616">
    <property type="entry name" value="Glyco_hydro_43"/>
    <property type="match status" value="1"/>
</dbReference>
<feature type="site" description="Important for catalytic activity, responsible for pKa modulation of the active site Glu and correct orientation of both the proton donor and substrate" evidence="7">
    <location>
        <position position="542"/>
    </location>
</feature>
<evidence type="ECO:0000256" key="6">
    <source>
        <dbReference type="ARBA" id="ARBA00023295"/>
    </source>
</evidence>
<dbReference type="InterPro" id="IPR052176">
    <property type="entry name" value="Glycosyl_Hydrlase_43_Enz"/>
</dbReference>
<keyword evidence="6" id="KW-0326">Glycosidase</keyword>
<evidence type="ECO:0000259" key="10">
    <source>
        <dbReference type="PROSITE" id="PS51175"/>
    </source>
</evidence>
<evidence type="ECO:0000313" key="12">
    <source>
        <dbReference type="Proteomes" id="UP000317638"/>
    </source>
</evidence>
<dbReference type="AlphaFoldDB" id="A0A553K0H6"/>
<evidence type="ECO:0000256" key="3">
    <source>
        <dbReference type="ARBA" id="ARBA00022729"/>
    </source>
</evidence>
<dbReference type="InterPro" id="IPR023296">
    <property type="entry name" value="Glyco_hydro_beta-prop_sf"/>
</dbReference>
<dbReference type="GO" id="GO:0030246">
    <property type="term" value="F:carbohydrate binding"/>
    <property type="evidence" value="ECO:0007669"/>
    <property type="project" value="InterPro"/>
</dbReference>
<dbReference type="GO" id="GO:0045493">
    <property type="term" value="P:xylan catabolic process"/>
    <property type="evidence" value="ECO:0007669"/>
    <property type="project" value="UniProtKB-KW"/>
</dbReference>
<evidence type="ECO:0000256" key="7">
    <source>
        <dbReference type="PIRSR" id="PIRSR606710-2"/>
    </source>
</evidence>
<evidence type="ECO:0000256" key="2">
    <source>
        <dbReference type="ARBA" id="ARBA00022651"/>
    </source>
</evidence>
<feature type="chain" id="PRO_5021842172" evidence="9">
    <location>
        <begin position="40"/>
        <end position="1093"/>
    </location>
</feature>
<evidence type="ECO:0000256" key="5">
    <source>
        <dbReference type="ARBA" id="ARBA00023277"/>
    </source>
</evidence>
<keyword evidence="12" id="KW-1185">Reference proteome</keyword>
<organism evidence="11 12">
    <name type="scientific">Tessaracoccus rhinocerotis</name>
    <dbReference type="NCBI Taxonomy" id="1689449"/>
    <lineage>
        <taxon>Bacteria</taxon>
        <taxon>Bacillati</taxon>
        <taxon>Actinomycetota</taxon>
        <taxon>Actinomycetes</taxon>
        <taxon>Propionibacteriales</taxon>
        <taxon>Propionibacteriaceae</taxon>
        <taxon>Tessaracoccus</taxon>
    </lineage>
</organism>
<comment type="similarity">
    <text evidence="1">Belongs to the glycosyl hydrolase 43 family.</text>
</comment>
<keyword evidence="2" id="KW-0858">Xylan degradation</keyword>
<feature type="domain" description="CBM6" evidence="10">
    <location>
        <begin position="753"/>
        <end position="886"/>
    </location>
</feature>
<dbReference type="InterPro" id="IPR008979">
    <property type="entry name" value="Galactose-bd-like_sf"/>
</dbReference>
<keyword evidence="4 11" id="KW-0378">Hydrolase</keyword>
<dbReference type="Proteomes" id="UP000317638">
    <property type="component" value="Unassembled WGS sequence"/>
</dbReference>
<dbReference type="SUPFAM" id="SSF49785">
    <property type="entry name" value="Galactose-binding domain-like"/>
    <property type="match status" value="3"/>
</dbReference>
<feature type="compositionally biased region" description="Pro residues" evidence="8">
    <location>
        <begin position="896"/>
        <end position="930"/>
    </location>
</feature>
<dbReference type="Gene3D" id="2.115.10.20">
    <property type="entry name" value="Glycosyl hydrolase domain, family 43"/>
    <property type="match status" value="1"/>
</dbReference>
<dbReference type="Pfam" id="PF02018">
    <property type="entry name" value="CBM_4_9"/>
    <property type="match status" value="2"/>
</dbReference>
<sequence length="1093" mass="117976">MTSSRQRRRMRSPGSRAFLGMSVIALVATTAVTLPPAMAAPGDNIVTNPGFEEGTTGWAPSAGGQFALSDDAASGENSGALTNRTAFYDGLRGTFTEALAHDGQYLVTAKVKHTTGQDNEPFGFAYCPASGSCVAAAGAIKQVAKDGWSEYSLEFVPEASTNYGEEHATTVFSHFQFETPWSSTVDFLIDDVSVVRLDTPAGILPAGTFEEGNHEGWYIVDGREGALEITSPGSESESALRITGRTQTNTGPSAAVAGALEEGATYRLEADLRYTGGNETQGFAFTICDANFTYGICLNAVSRTATQGEWTSFDGEFVANVPNAGVGGVDDWAHAFFETDWTGEPGAADLVDFEIDNVSLVKVQDPAPEPVEGEKSPVEDIQAKPVGDHNPLMGHKFGADPHHVVFNGRLYIYSTSDDQQYRTAEKRANGLPVRDGGYDRINHLNVISTDDMVNWVDHGEVPVAGMDGVATWAGNSWAPAAVSADLDGDGDEEVYLYFCNGGSGTGVIVGGSPLGPWEDPNGKMLISQNNPIQFPGGMWLFDPEVFVDDDGQPYLYFGGNWDFAQDPYHPKSTRVVKLDPNDYSKLADPTGAGITVIDGPGMFEASSMFKRNGTYYYSYSSNFAVGNSQYDDKMIEGQDYPGAGQIAYMMSDDPMDLTREKYAGTLFASHGKWFPGSGGNNHSDVFNYQGKTYFTYHTQVMGLAWGEELNNGNVVNYRSVHLDEVEFNEDGTIKEVEGTNAGVEQIKDFDPYRTFEAETLAWQLGVRTEQVDIASVEFPEHNENGNTVITKIDDGDFTGISSVDFGDGAASVTARVKPLVDDTTIEVRLDSETGPVVATIGVDATVGEWSDVTADVTGAEGVHDLFFVFHGPQDQRLIEVDNWAFETAEPGEPSQTPTPDPSPTPTPDPSPTPTPDPSPTPTPDPSPTPTQDPTATPTGAPSATPTVPPSTPSGAVDVYSTPGFHKVNGRTWHTECEPYSQTVRCNTSIWGTTVTRSGGSYVQTTGWQHNNLTYLPMMKRAQWAQNPLGYTNEWTSAEGRQWRTECDTANTGRGGCRSYILSDLIQASPAPDGSTTFTLERDWVFNNMVRFKN</sequence>
<accession>A0A553K0H6</accession>
<keyword evidence="5" id="KW-0119">Carbohydrate metabolism</keyword>
<comment type="caution">
    <text evidence="11">The sequence shown here is derived from an EMBL/GenBank/DDBJ whole genome shotgun (WGS) entry which is preliminary data.</text>
</comment>
<dbReference type="SUPFAM" id="SSF75005">
    <property type="entry name" value="Arabinanase/levansucrase/invertase"/>
    <property type="match status" value="1"/>
</dbReference>
<dbReference type="Pfam" id="PF03422">
    <property type="entry name" value="CBM_6"/>
    <property type="match status" value="1"/>
</dbReference>
<feature type="compositionally biased region" description="Low complexity" evidence="8">
    <location>
        <begin position="931"/>
        <end position="945"/>
    </location>
</feature>
<dbReference type="InterPro" id="IPR006710">
    <property type="entry name" value="Glyco_hydro_43"/>
</dbReference>
<evidence type="ECO:0000313" key="11">
    <source>
        <dbReference type="EMBL" id="TRY18203.1"/>
    </source>
</evidence>